<dbReference type="EMBL" id="ML987196">
    <property type="protein sequence ID" value="KAF2248119.1"/>
    <property type="molecule type" value="Genomic_DNA"/>
</dbReference>
<organism evidence="2 3">
    <name type="scientific">Trematosphaeria pertusa</name>
    <dbReference type="NCBI Taxonomy" id="390896"/>
    <lineage>
        <taxon>Eukaryota</taxon>
        <taxon>Fungi</taxon>
        <taxon>Dikarya</taxon>
        <taxon>Ascomycota</taxon>
        <taxon>Pezizomycotina</taxon>
        <taxon>Dothideomycetes</taxon>
        <taxon>Pleosporomycetidae</taxon>
        <taxon>Pleosporales</taxon>
        <taxon>Massarineae</taxon>
        <taxon>Trematosphaeriaceae</taxon>
        <taxon>Trematosphaeria</taxon>
    </lineage>
</organism>
<dbReference type="AlphaFoldDB" id="A0A6A6ID31"/>
<protein>
    <submittedName>
        <fullName evidence="2">Uncharacterized protein</fullName>
    </submittedName>
</protein>
<proteinExistence type="predicted"/>
<feature type="region of interest" description="Disordered" evidence="1">
    <location>
        <begin position="92"/>
        <end position="125"/>
    </location>
</feature>
<dbReference type="GeneID" id="54575466"/>
<name>A0A6A6ID31_9PLEO</name>
<keyword evidence="3" id="KW-1185">Reference proteome</keyword>
<evidence type="ECO:0000256" key="1">
    <source>
        <dbReference type="SAM" id="MobiDB-lite"/>
    </source>
</evidence>
<accession>A0A6A6ID31</accession>
<sequence length="125" mass="13267">MNQGARARAAHGSTECPRQMSSGEMETLAGHRIARGVRIHGVPRLRFSSCRSARFGDAPRQKGAQSLSLTGHADLLSTIAFSYAAVTGNSRNQATAPVDCSRGLRPTSRDDTLTEKFFGSATSAS</sequence>
<feature type="region of interest" description="Disordered" evidence="1">
    <location>
        <begin position="1"/>
        <end position="24"/>
    </location>
</feature>
<gene>
    <name evidence="2" type="ORF">BU26DRAFT_327298</name>
</gene>
<dbReference type="Proteomes" id="UP000800094">
    <property type="component" value="Unassembled WGS sequence"/>
</dbReference>
<dbReference type="RefSeq" id="XP_033683123.1">
    <property type="nucleotide sequence ID" value="XM_033822136.1"/>
</dbReference>
<evidence type="ECO:0000313" key="3">
    <source>
        <dbReference type="Proteomes" id="UP000800094"/>
    </source>
</evidence>
<evidence type="ECO:0000313" key="2">
    <source>
        <dbReference type="EMBL" id="KAF2248119.1"/>
    </source>
</evidence>
<reference evidence="2" key="1">
    <citation type="journal article" date="2020" name="Stud. Mycol.">
        <title>101 Dothideomycetes genomes: a test case for predicting lifestyles and emergence of pathogens.</title>
        <authorList>
            <person name="Haridas S."/>
            <person name="Albert R."/>
            <person name="Binder M."/>
            <person name="Bloem J."/>
            <person name="Labutti K."/>
            <person name="Salamov A."/>
            <person name="Andreopoulos B."/>
            <person name="Baker S."/>
            <person name="Barry K."/>
            <person name="Bills G."/>
            <person name="Bluhm B."/>
            <person name="Cannon C."/>
            <person name="Castanera R."/>
            <person name="Culley D."/>
            <person name="Daum C."/>
            <person name="Ezra D."/>
            <person name="Gonzalez J."/>
            <person name="Henrissat B."/>
            <person name="Kuo A."/>
            <person name="Liang C."/>
            <person name="Lipzen A."/>
            <person name="Lutzoni F."/>
            <person name="Magnuson J."/>
            <person name="Mondo S."/>
            <person name="Nolan M."/>
            <person name="Ohm R."/>
            <person name="Pangilinan J."/>
            <person name="Park H.-J."/>
            <person name="Ramirez L."/>
            <person name="Alfaro M."/>
            <person name="Sun H."/>
            <person name="Tritt A."/>
            <person name="Yoshinaga Y."/>
            <person name="Zwiers L.-H."/>
            <person name="Turgeon B."/>
            <person name="Goodwin S."/>
            <person name="Spatafora J."/>
            <person name="Crous P."/>
            <person name="Grigoriev I."/>
        </authorList>
    </citation>
    <scope>NUCLEOTIDE SEQUENCE</scope>
    <source>
        <strain evidence="2">CBS 122368</strain>
    </source>
</reference>